<dbReference type="GO" id="GO:0003676">
    <property type="term" value="F:nucleic acid binding"/>
    <property type="evidence" value="ECO:0007669"/>
    <property type="project" value="InterPro"/>
</dbReference>
<dbReference type="InterPro" id="IPR036875">
    <property type="entry name" value="Znf_CCHC_sf"/>
</dbReference>
<dbReference type="SUPFAM" id="SSF57756">
    <property type="entry name" value="Retrovirus zinc finger-like domains"/>
    <property type="match status" value="1"/>
</dbReference>
<keyword evidence="6" id="KW-1185">Reference proteome</keyword>
<keyword evidence="2" id="KW-0862">Zinc</keyword>
<evidence type="ECO:0000256" key="3">
    <source>
        <dbReference type="SAM" id="MobiDB-lite"/>
    </source>
</evidence>
<reference evidence="5 6" key="1">
    <citation type="journal article" date="2020" name="ISME J.">
        <title>Uncovering the hidden diversity of litter-decomposition mechanisms in mushroom-forming fungi.</title>
        <authorList>
            <person name="Floudas D."/>
            <person name="Bentzer J."/>
            <person name="Ahren D."/>
            <person name="Johansson T."/>
            <person name="Persson P."/>
            <person name="Tunlid A."/>
        </authorList>
    </citation>
    <scope>NUCLEOTIDE SEQUENCE [LARGE SCALE GENOMIC DNA]</scope>
    <source>
        <strain evidence="5 6">CBS 291.85</strain>
    </source>
</reference>
<dbReference type="AlphaFoldDB" id="A0A8H5BZS5"/>
<feature type="region of interest" description="Disordered" evidence="3">
    <location>
        <begin position="72"/>
        <end position="123"/>
    </location>
</feature>
<gene>
    <name evidence="5" type="ORF">D9758_016573</name>
</gene>
<dbReference type="Pfam" id="PF00098">
    <property type="entry name" value="zf-CCHC"/>
    <property type="match status" value="1"/>
</dbReference>
<keyword evidence="2" id="KW-0863">Zinc-finger</keyword>
<feature type="region of interest" description="Disordered" evidence="3">
    <location>
        <begin position="238"/>
        <end position="272"/>
    </location>
</feature>
<proteinExistence type="predicted"/>
<accession>A0A8H5BZS5</accession>
<dbReference type="SMART" id="SM00343">
    <property type="entry name" value="ZnF_C2HC"/>
    <property type="match status" value="1"/>
</dbReference>
<evidence type="ECO:0000256" key="2">
    <source>
        <dbReference type="PROSITE-ProRule" id="PRU00047"/>
    </source>
</evidence>
<evidence type="ECO:0000313" key="6">
    <source>
        <dbReference type="Proteomes" id="UP000559256"/>
    </source>
</evidence>
<feature type="domain" description="CCHC-type" evidence="4">
    <location>
        <begin position="55"/>
        <end position="69"/>
    </location>
</feature>
<dbReference type="GO" id="GO:0006397">
    <property type="term" value="P:mRNA processing"/>
    <property type="evidence" value="ECO:0007669"/>
    <property type="project" value="UniProtKB-KW"/>
</dbReference>
<protein>
    <recommendedName>
        <fullName evidence="4">CCHC-type domain-containing protein</fullName>
    </recommendedName>
</protein>
<evidence type="ECO:0000313" key="5">
    <source>
        <dbReference type="EMBL" id="KAF5332041.1"/>
    </source>
</evidence>
<name>A0A8H5BZS5_9AGAR</name>
<dbReference type="Proteomes" id="UP000559256">
    <property type="component" value="Unassembled WGS sequence"/>
</dbReference>
<dbReference type="OrthoDB" id="3251181at2759"/>
<dbReference type="EMBL" id="JAACJM010000315">
    <property type="protein sequence ID" value="KAF5332041.1"/>
    <property type="molecule type" value="Genomic_DNA"/>
</dbReference>
<keyword evidence="1" id="KW-0507">mRNA processing</keyword>
<dbReference type="Gene3D" id="4.10.60.10">
    <property type="entry name" value="Zinc finger, CCHC-type"/>
    <property type="match status" value="1"/>
</dbReference>
<evidence type="ECO:0000256" key="1">
    <source>
        <dbReference type="ARBA" id="ARBA00022664"/>
    </source>
</evidence>
<dbReference type="PROSITE" id="PS50158">
    <property type="entry name" value="ZF_CCHC"/>
    <property type="match status" value="1"/>
</dbReference>
<evidence type="ECO:0000259" key="4">
    <source>
        <dbReference type="PROSITE" id="PS50158"/>
    </source>
</evidence>
<dbReference type="InterPro" id="IPR054722">
    <property type="entry name" value="PolX-like_BBD"/>
</dbReference>
<organism evidence="5 6">
    <name type="scientific">Tetrapyrgos nigripes</name>
    <dbReference type="NCBI Taxonomy" id="182062"/>
    <lineage>
        <taxon>Eukaryota</taxon>
        <taxon>Fungi</taxon>
        <taxon>Dikarya</taxon>
        <taxon>Basidiomycota</taxon>
        <taxon>Agaricomycotina</taxon>
        <taxon>Agaricomycetes</taxon>
        <taxon>Agaricomycetidae</taxon>
        <taxon>Agaricales</taxon>
        <taxon>Marasmiineae</taxon>
        <taxon>Marasmiaceae</taxon>
        <taxon>Tetrapyrgos</taxon>
    </lineage>
</organism>
<sequence>MLLVDIVNKKSLSSSKTSDPTKDLKNVALQASSTLGSTSNTPMVNKANISMGIQCYNCKGFGHLSQDCPTPKQKLNGGGNGGRGKNWHGRGRGRGGGNPGGHGGANANNGGNTANVEGTPKPGNTMTPSVALNSNPKPNTYLKPAGQAGMAENINFAYMAQLSSDISEDDYHITDVTDKEIGPLTTDELDHIESTIKQLGNQLPDEKRKVLWQLNATLVAQHASQWLYEKFAYEVWEDEEDEENGSESDSEDDFTMESGDEDESKEVPDVRGGNDIYMCVTDLTFIPDNGISIDKSSEPVVMQTDSMEPTASVFAVSNKSISSKTIVLDSRCTHHMSPNPSFFSHTPKPCPSRTFRSANRGKFTASSQGAAEIHTGEGTIPVRNVLYVSELANTLVSIGELDDAGYTVTFGGGQAVIRGPDGKVCDSILKSNGLY</sequence>
<dbReference type="InterPro" id="IPR001878">
    <property type="entry name" value="Znf_CCHC"/>
</dbReference>
<dbReference type="GO" id="GO:0008270">
    <property type="term" value="F:zinc ion binding"/>
    <property type="evidence" value="ECO:0007669"/>
    <property type="project" value="UniProtKB-KW"/>
</dbReference>
<feature type="compositionally biased region" description="Acidic residues" evidence="3">
    <location>
        <begin position="238"/>
        <end position="264"/>
    </location>
</feature>
<comment type="caution">
    <text evidence="5">The sequence shown here is derived from an EMBL/GenBank/DDBJ whole genome shotgun (WGS) entry which is preliminary data.</text>
</comment>
<keyword evidence="2" id="KW-0479">Metal-binding</keyword>
<feature type="compositionally biased region" description="Gly residues" evidence="3">
    <location>
        <begin position="94"/>
        <end position="104"/>
    </location>
</feature>
<dbReference type="Pfam" id="PF22936">
    <property type="entry name" value="Pol_BBD"/>
    <property type="match status" value="1"/>
</dbReference>